<keyword evidence="2" id="KW-1003">Cell membrane</keyword>
<feature type="transmembrane region" description="Helical" evidence="6">
    <location>
        <begin position="50"/>
        <end position="70"/>
    </location>
</feature>
<keyword evidence="8" id="KW-1185">Reference proteome</keyword>
<dbReference type="PANTHER" id="PTHR30250">
    <property type="entry name" value="PST FAMILY PREDICTED COLANIC ACID TRANSPORTER"/>
    <property type="match status" value="1"/>
</dbReference>
<name>A0ABQ1EGK7_9CLOT</name>
<comment type="subcellular location">
    <subcellularLocation>
        <location evidence="1">Cell membrane</location>
        <topology evidence="1">Multi-pass membrane protein</topology>
    </subcellularLocation>
</comment>
<keyword evidence="3 6" id="KW-0812">Transmembrane</keyword>
<keyword evidence="5 6" id="KW-0472">Membrane</keyword>
<evidence type="ECO:0000256" key="3">
    <source>
        <dbReference type="ARBA" id="ARBA00022692"/>
    </source>
</evidence>
<evidence type="ECO:0000256" key="1">
    <source>
        <dbReference type="ARBA" id="ARBA00004651"/>
    </source>
</evidence>
<feature type="transmembrane region" description="Helical" evidence="6">
    <location>
        <begin position="110"/>
        <end position="133"/>
    </location>
</feature>
<evidence type="ECO:0000313" key="8">
    <source>
        <dbReference type="Proteomes" id="UP000663802"/>
    </source>
</evidence>
<dbReference type="Pfam" id="PF01943">
    <property type="entry name" value="Polysacc_synt"/>
    <property type="match status" value="1"/>
</dbReference>
<gene>
    <name evidence="7" type="ORF">CSC2_44900</name>
</gene>
<feature type="transmembrane region" description="Helical" evidence="6">
    <location>
        <begin position="145"/>
        <end position="168"/>
    </location>
</feature>
<organism evidence="7 8">
    <name type="scientific">Clostridium zeae</name>
    <dbReference type="NCBI Taxonomy" id="2759022"/>
    <lineage>
        <taxon>Bacteria</taxon>
        <taxon>Bacillati</taxon>
        <taxon>Bacillota</taxon>
        <taxon>Clostridia</taxon>
        <taxon>Eubacteriales</taxon>
        <taxon>Clostridiaceae</taxon>
        <taxon>Clostridium</taxon>
    </lineage>
</organism>
<dbReference type="PANTHER" id="PTHR30250:SF11">
    <property type="entry name" value="O-ANTIGEN TRANSPORTER-RELATED"/>
    <property type="match status" value="1"/>
</dbReference>
<dbReference type="Proteomes" id="UP000663802">
    <property type="component" value="Unassembled WGS sequence"/>
</dbReference>
<feature type="transmembrane region" description="Helical" evidence="6">
    <location>
        <begin position="217"/>
        <end position="236"/>
    </location>
</feature>
<feature type="transmembrane region" description="Helical" evidence="6">
    <location>
        <begin position="256"/>
        <end position="276"/>
    </location>
</feature>
<feature type="transmembrane region" description="Helical" evidence="6">
    <location>
        <begin position="288"/>
        <end position="306"/>
    </location>
</feature>
<dbReference type="CDD" id="cd13128">
    <property type="entry name" value="MATE_Wzx_like"/>
    <property type="match status" value="1"/>
</dbReference>
<dbReference type="InterPro" id="IPR002797">
    <property type="entry name" value="Polysacc_synth"/>
</dbReference>
<comment type="caution">
    <text evidence="7">The sequence shown here is derived from an EMBL/GenBank/DDBJ whole genome shotgun (WGS) entry which is preliminary data.</text>
</comment>
<dbReference type="EMBL" id="BMBA01000008">
    <property type="protein sequence ID" value="GFZ33964.1"/>
    <property type="molecule type" value="Genomic_DNA"/>
</dbReference>
<feature type="transmembrane region" description="Helical" evidence="6">
    <location>
        <begin position="82"/>
        <end position="104"/>
    </location>
</feature>
<evidence type="ECO:0000256" key="2">
    <source>
        <dbReference type="ARBA" id="ARBA00022475"/>
    </source>
</evidence>
<accession>A0ABQ1EGK7</accession>
<evidence type="ECO:0000313" key="7">
    <source>
        <dbReference type="EMBL" id="GFZ33964.1"/>
    </source>
</evidence>
<protein>
    <submittedName>
        <fullName evidence="7">Flippase</fullName>
    </submittedName>
</protein>
<evidence type="ECO:0000256" key="6">
    <source>
        <dbReference type="SAM" id="Phobius"/>
    </source>
</evidence>
<feature type="transmembrane region" description="Helical" evidence="6">
    <location>
        <begin position="380"/>
        <end position="401"/>
    </location>
</feature>
<dbReference type="RefSeq" id="WP_206872475.1">
    <property type="nucleotide sequence ID" value="NZ_BMBA01000008.1"/>
</dbReference>
<evidence type="ECO:0000256" key="5">
    <source>
        <dbReference type="ARBA" id="ARBA00023136"/>
    </source>
</evidence>
<evidence type="ECO:0000256" key="4">
    <source>
        <dbReference type="ARBA" id="ARBA00022989"/>
    </source>
</evidence>
<feature type="transmembrane region" description="Helical" evidence="6">
    <location>
        <begin position="326"/>
        <end position="348"/>
    </location>
</feature>
<keyword evidence="4 6" id="KW-1133">Transmembrane helix</keyword>
<sequence>MEKRKRALILKDSLYLTISRFTRYGLMFIFTAICARYLGSNDYGIISYNLSQTSIIALLFSLGADTYIVVQLSKHVKKTNMFVSINMMNRIVLISTVTICIFIVNNITEIYPFSFVSIMIYFTTIFDSFRTISDGFFQSRQKIKYVAFFEILRAILLLIGSVFIIVFLKKGINGVAIIYFATSLFIMLVSYGLMIFKFNVKFVKVKLKNVLRLIREAFPFFLNGIILILSIQIDIIMINKLAGNNETAYYNTAKKIIDIVLMIPSIISMVILPRISKNQVSKVQSKKILRVITLIGIVVSIFIYSISDIFIKVAFGSEYIESSAIIKVFCLGFPLLFINSFISTCLIGNGLQKKVLSANAIGTTINIVSNLILIPKFLCVGAAISTLISIFINTIQFSLYYRKLEFVDNIKQT</sequence>
<reference evidence="7 8" key="1">
    <citation type="journal article" date="2021" name="Int. J. Syst. Evol. Microbiol.">
        <title>Clostridium zeae sp. nov., isolated from corn silage.</title>
        <authorList>
            <person name="Kobayashi H."/>
            <person name="Tanizawa Y."/>
            <person name="Yagura M."/>
            <person name="Sakamoto M."/>
            <person name="Ohkuma M."/>
            <person name="Tohno M."/>
        </authorList>
    </citation>
    <scope>NUCLEOTIDE SEQUENCE [LARGE SCALE GENOMIC DNA]</scope>
    <source>
        <strain evidence="7 8">CSC2</strain>
    </source>
</reference>
<feature type="transmembrane region" description="Helical" evidence="6">
    <location>
        <begin position="355"/>
        <end position="374"/>
    </location>
</feature>
<proteinExistence type="predicted"/>
<feature type="transmembrane region" description="Helical" evidence="6">
    <location>
        <begin position="21"/>
        <end position="38"/>
    </location>
</feature>
<feature type="transmembrane region" description="Helical" evidence="6">
    <location>
        <begin position="174"/>
        <end position="196"/>
    </location>
</feature>
<dbReference type="InterPro" id="IPR050833">
    <property type="entry name" value="Poly_Biosynth_Transport"/>
</dbReference>